<feature type="domain" description="YjeF N-terminal" evidence="21">
    <location>
        <begin position="9"/>
        <end position="213"/>
    </location>
</feature>
<feature type="binding site" evidence="18">
    <location>
        <position position="155"/>
    </location>
    <ligand>
        <name>(6S)-NADPHX</name>
        <dbReference type="ChEBI" id="CHEBI:64076"/>
    </ligand>
</feature>
<feature type="binding site" evidence="17">
    <location>
        <position position="438"/>
    </location>
    <ligand>
        <name>AMP</name>
        <dbReference type="ChEBI" id="CHEBI:456215"/>
    </ligand>
</feature>
<dbReference type="GO" id="GO:0110051">
    <property type="term" value="P:metabolite repair"/>
    <property type="evidence" value="ECO:0007669"/>
    <property type="project" value="TreeGrafter"/>
</dbReference>
<sequence>MKILNADQLKIVDQETIQNEGINSWELMERASSIVTTAIIDDYFDIIKELPIAIVCGKGNNGGDGLAIARQLMDSGYDVEVRLLKADRYTADNQLNQAKLENIQYFDLEDDLDLPLEGFLIDCLFGYGMSSALSDEWRGVIEQINDFQGRIISVDMPSGLMLDAVGNFEDNIVRASKVYTFQFPKLALLLPENSIFVGEFEVLDIGLDENSILKQGTSYRYVEAGMLDILLRSRSRYSHKGTFGHVAIIGGSLGKMGAVLMATKSALKSGCGLVTAYIPKCGYNVLQIGFPEAMVLLDSSEEKLVDFQIQDDFTAYGVGVGMGKDEETVRGFGIWLQSLAEDSKLVLDADALNIISENEHLLKYLPNNSILTPHPKELKRLIGEWENDLDKLEKAKAFSNENQLILVIKGANSAIVNPAGEVYFNSTGNPGMATGGMGDVLTGIISSLLAQGYNALDAAVLGVYIHGSAGDFAKDWVGETSLIASDLIDHLASAFMNLLNESE</sequence>
<gene>
    <name evidence="22" type="primary">nnr</name>
    <name evidence="17" type="synonym">nnrD</name>
    <name evidence="18" type="synonym">nnrE</name>
    <name evidence="22" type="ORF">SAMEA4412673_01265</name>
</gene>
<dbReference type="GO" id="GO:0052855">
    <property type="term" value="F:ADP-dependent NAD(P)H-hydrate dehydratase activity"/>
    <property type="evidence" value="ECO:0007669"/>
    <property type="project" value="UniProtKB-UniRule"/>
</dbReference>
<dbReference type="EC" id="4.2.1.136" evidence="19"/>
<dbReference type="HAMAP" id="MF_01966">
    <property type="entry name" value="NADHX_epimerase"/>
    <property type="match status" value="1"/>
</dbReference>
<dbReference type="InterPro" id="IPR030677">
    <property type="entry name" value="Nnr"/>
</dbReference>
<accession>A0AAJ4XBP4</accession>
<dbReference type="AlphaFoldDB" id="A0AAJ4XBP4"/>
<feature type="binding site" evidence="18">
    <location>
        <position position="158"/>
    </location>
    <ligand>
        <name>K(+)</name>
        <dbReference type="ChEBI" id="CHEBI:29103"/>
    </ligand>
</feature>
<comment type="similarity">
    <text evidence="17">Belongs to the NnrD/CARKD family.</text>
</comment>
<dbReference type="EMBL" id="LT906468">
    <property type="protein sequence ID" value="SNV46702.1"/>
    <property type="molecule type" value="Genomic_DNA"/>
</dbReference>
<dbReference type="RefSeq" id="WP_093095062.1">
    <property type="nucleotide sequence ID" value="NZ_FNGK01000001.1"/>
</dbReference>
<evidence type="ECO:0000256" key="18">
    <source>
        <dbReference type="HAMAP-Rule" id="MF_01966"/>
    </source>
</evidence>
<evidence type="ECO:0000256" key="1">
    <source>
        <dbReference type="ARBA" id="ARBA00000013"/>
    </source>
</evidence>
<evidence type="ECO:0000256" key="3">
    <source>
        <dbReference type="ARBA" id="ARBA00006001"/>
    </source>
</evidence>
<dbReference type="InterPro" id="IPR036652">
    <property type="entry name" value="YjeF_N_dom_sf"/>
</dbReference>
<keyword evidence="13" id="KW-0511">Multifunctional enzyme</keyword>
<feature type="binding site" evidence="17">
    <location>
        <position position="374"/>
    </location>
    <ligand>
        <name>(6S)-NADPHX</name>
        <dbReference type="ChEBI" id="CHEBI:64076"/>
    </ligand>
</feature>
<evidence type="ECO:0000256" key="9">
    <source>
        <dbReference type="ARBA" id="ARBA00022958"/>
    </source>
</evidence>
<dbReference type="KEGG" id="smiz:4412673_01265"/>
<dbReference type="InterPro" id="IPR000631">
    <property type="entry name" value="CARKD"/>
</dbReference>
<dbReference type="InterPro" id="IPR017953">
    <property type="entry name" value="Carbohydrate_kinase_pred_CS"/>
</dbReference>
<keyword evidence="8 17" id="KW-0521">NADP</keyword>
<comment type="function">
    <text evidence="18">Catalyzes the epimerization of the S- and R-forms of NAD(P)HX, a damaged form of NAD(P)H that is a result of enzymatic or heat-dependent hydration. This is a prerequisite for the S-specific NAD(P)H-hydrate dehydratase to allow the repair of both epimers of NAD(P)HX.</text>
</comment>
<dbReference type="NCBIfam" id="TIGR00196">
    <property type="entry name" value="yjeF_cterm"/>
    <property type="match status" value="1"/>
</dbReference>
<evidence type="ECO:0000313" key="23">
    <source>
        <dbReference type="Proteomes" id="UP000215355"/>
    </source>
</evidence>
<evidence type="ECO:0000256" key="2">
    <source>
        <dbReference type="ARBA" id="ARBA00000909"/>
    </source>
</evidence>
<comment type="catalytic activity">
    <reaction evidence="15 17 19">
        <text>(6S)-NADHX + ADP = AMP + phosphate + NADH + H(+)</text>
        <dbReference type="Rhea" id="RHEA:32223"/>
        <dbReference type="ChEBI" id="CHEBI:15378"/>
        <dbReference type="ChEBI" id="CHEBI:43474"/>
        <dbReference type="ChEBI" id="CHEBI:57945"/>
        <dbReference type="ChEBI" id="CHEBI:64074"/>
        <dbReference type="ChEBI" id="CHEBI:456215"/>
        <dbReference type="ChEBI" id="CHEBI:456216"/>
        <dbReference type="EC" id="4.2.1.136"/>
    </reaction>
</comment>
<comment type="similarity">
    <text evidence="4 19">In the C-terminal section; belongs to the NnrD/CARKD family.</text>
</comment>
<comment type="caution">
    <text evidence="18">Lacks conserved residue(s) required for the propagation of feature annotation.</text>
</comment>
<dbReference type="InterPro" id="IPR004443">
    <property type="entry name" value="YjeF_N_dom"/>
</dbReference>
<evidence type="ECO:0000256" key="11">
    <source>
        <dbReference type="ARBA" id="ARBA00023235"/>
    </source>
</evidence>
<evidence type="ECO:0000259" key="20">
    <source>
        <dbReference type="PROSITE" id="PS51383"/>
    </source>
</evidence>
<dbReference type="Gene3D" id="3.40.50.10260">
    <property type="entry name" value="YjeF N-terminal domain"/>
    <property type="match status" value="1"/>
</dbReference>
<dbReference type="PANTHER" id="PTHR12592">
    <property type="entry name" value="ATP-DEPENDENT (S)-NAD(P)H-HYDRATE DEHYDRATASE FAMILY MEMBER"/>
    <property type="match status" value="1"/>
</dbReference>
<comment type="similarity">
    <text evidence="3 19">In the N-terminal section; belongs to the NnrE/AIBP family.</text>
</comment>
<dbReference type="PANTHER" id="PTHR12592:SF0">
    <property type="entry name" value="ATP-DEPENDENT (S)-NAD(P)H-HYDRATE DEHYDRATASE"/>
    <property type="match status" value="1"/>
</dbReference>
<evidence type="ECO:0000259" key="21">
    <source>
        <dbReference type="PROSITE" id="PS51385"/>
    </source>
</evidence>
<keyword evidence="11 18" id="KW-0413">Isomerase</keyword>
<evidence type="ECO:0000256" key="19">
    <source>
        <dbReference type="PIRNR" id="PIRNR017184"/>
    </source>
</evidence>
<dbReference type="Gene3D" id="3.40.1190.20">
    <property type="match status" value="1"/>
</dbReference>
<dbReference type="SUPFAM" id="SSF53613">
    <property type="entry name" value="Ribokinase-like"/>
    <property type="match status" value="1"/>
</dbReference>
<comment type="catalytic activity">
    <reaction evidence="2 18 19">
        <text>(6R)-NADPHX = (6S)-NADPHX</text>
        <dbReference type="Rhea" id="RHEA:32227"/>
        <dbReference type="ChEBI" id="CHEBI:64076"/>
        <dbReference type="ChEBI" id="CHEBI:64077"/>
        <dbReference type="EC" id="5.1.99.6"/>
    </reaction>
</comment>
<feature type="binding site" evidence="18">
    <location>
        <begin position="60"/>
        <end position="64"/>
    </location>
    <ligand>
        <name>(6S)-NADPHX</name>
        <dbReference type="ChEBI" id="CHEBI:64076"/>
    </ligand>
</feature>
<keyword evidence="12 17" id="KW-0456">Lyase</keyword>
<evidence type="ECO:0000256" key="8">
    <source>
        <dbReference type="ARBA" id="ARBA00022857"/>
    </source>
</evidence>
<dbReference type="GO" id="GO:0046496">
    <property type="term" value="P:nicotinamide nucleotide metabolic process"/>
    <property type="evidence" value="ECO:0007669"/>
    <property type="project" value="UniProtKB-UniRule"/>
</dbReference>
<evidence type="ECO:0000256" key="14">
    <source>
        <dbReference type="ARBA" id="ARBA00025153"/>
    </source>
</evidence>
<comment type="function">
    <text evidence="17">Catalyzes the dehydration of the S-form of NAD(P)HX at the expense of ADP, which is converted to AMP. Together with NAD(P)HX epimerase, which catalyzes the epimerization of the S- and R-forms, the enzyme allows the repair of both epimers of NAD(P)HX, a damaged form of NAD(P)H that is a result of enzymatic or heat-dependent hydration.</text>
</comment>
<dbReference type="PROSITE" id="PS51385">
    <property type="entry name" value="YJEF_N"/>
    <property type="match status" value="1"/>
</dbReference>
<dbReference type="EC" id="5.1.99.6" evidence="19"/>
<dbReference type="Pfam" id="PF03853">
    <property type="entry name" value="YjeF_N"/>
    <property type="match status" value="1"/>
</dbReference>
<evidence type="ECO:0000256" key="5">
    <source>
        <dbReference type="ARBA" id="ARBA00022723"/>
    </source>
</evidence>
<feature type="domain" description="YjeF C-terminal" evidence="20">
    <location>
        <begin position="223"/>
        <end position="498"/>
    </location>
</feature>
<comment type="cofactor">
    <cofactor evidence="18 19">
        <name>K(+)</name>
        <dbReference type="ChEBI" id="CHEBI:29103"/>
    </cofactor>
    <text evidence="18 19">Binds 1 potassium ion per subunit.</text>
</comment>
<dbReference type="PROSITE" id="PS01050">
    <property type="entry name" value="YJEF_C_2"/>
    <property type="match status" value="1"/>
</dbReference>
<name>A0AAJ4XBP4_9SPHI</name>
<dbReference type="Pfam" id="PF01256">
    <property type="entry name" value="Carb_kinase"/>
    <property type="match status" value="1"/>
</dbReference>
<keyword evidence="10 17" id="KW-0520">NAD</keyword>
<evidence type="ECO:0000256" key="13">
    <source>
        <dbReference type="ARBA" id="ARBA00023268"/>
    </source>
</evidence>
<comment type="function">
    <text evidence="14 19">Bifunctional enzyme that catalyzes the epimerization of the S- and R-forms of NAD(P)HX and the dehydration of the S-form of NAD(P)HX at the expense of ADP, which is converted to AMP. This allows the repair of both epimers of NAD(P)HX, a damaged form of NAD(P)H that is a result of enzymatic or heat-dependent hydration.</text>
</comment>
<dbReference type="CDD" id="cd01171">
    <property type="entry name" value="YXKO-related"/>
    <property type="match status" value="1"/>
</dbReference>
<dbReference type="NCBIfam" id="TIGR00197">
    <property type="entry name" value="yjeF_nterm"/>
    <property type="match status" value="1"/>
</dbReference>
<keyword evidence="6 17" id="KW-0547">Nucleotide-binding</keyword>
<dbReference type="GO" id="GO:0052856">
    <property type="term" value="F:NAD(P)HX epimerase activity"/>
    <property type="evidence" value="ECO:0007669"/>
    <property type="project" value="UniProtKB-UniRule"/>
</dbReference>
<keyword evidence="7 17" id="KW-0067">ATP-binding</keyword>
<proteinExistence type="inferred from homology"/>
<dbReference type="PROSITE" id="PS51383">
    <property type="entry name" value="YJEF_C_3"/>
    <property type="match status" value="1"/>
</dbReference>
<evidence type="ECO:0000256" key="10">
    <source>
        <dbReference type="ARBA" id="ARBA00023027"/>
    </source>
</evidence>
<dbReference type="PIRSF" id="PIRSF017184">
    <property type="entry name" value="Nnr"/>
    <property type="match status" value="1"/>
</dbReference>
<evidence type="ECO:0000256" key="16">
    <source>
        <dbReference type="ARBA" id="ARBA00049209"/>
    </source>
</evidence>
<comment type="subunit">
    <text evidence="17">Homotetramer.</text>
</comment>
<evidence type="ECO:0000256" key="6">
    <source>
        <dbReference type="ARBA" id="ARBA00022741"/>
    </source>
</evidence>
<evidence type="ECO:0000256" key="17">
    <source>
        <dbReference type="HAMAP-Rule" id="MF_01965"/>
    </source>
</evidence>
<keyword evidence="5 18" id="KW-0479">Metal-binding</keyword>
<evidence type="ECO:0000313" key="22">
    <source>
        <dbReference type="EMBL" id="SNV46702.1"/>
    </source>
</evidence>
<evidence type="ECO:0000256" key="12">
    <source>
        <dbReference type="ARBA" id="ARBA00023239"/>
    </source>
</evidence>
<dbReference type="SUPFAM" id="SSF64153">
    <property type="entry name" value="YjeF N-terminal domain-like"/>
    <property type="match status" value="1"/>
</dbReference>
<dbReference type="HAMAP" id="MF_01965">
    <property type="entry name" value="NADHX_dehydratase"/>
    <property type="match status" value="1"/>
</dbReference>
<feature type="binding site" evidence="18">
    <location>
        <position position="122"/>
    </location>
    <ligand>
        <name>K(+)</name>
        <dbReference type="ChEBI" id="CHEBI:29103"/>
    </ligand>
</feature>
<dbReference type="GO" id="GO:0046872">
    <property type="term" value="F:metal ion binding"/>
    <property type="evidence" value="ECO:0007669"/>
    <property type="project" value="UniProtKB-UniRule"/>
</dbReference>
<comment type="similarity">
    <text evidence="18">Belongs to the NnrE/AIBP family.</text>
</comment>
<keyword evidence="9 18" id="KW-0630">Potassium</keyword>
<feature type="binding site" evidence="17">
    <location>
        <position position="321"/>
    </location>
    <ligand>
        <name>(6S)-NADPHX</name>
        <dbReference type="ChEBI" id="CHEBI:64076"/>
    </ligand>
</feature>
<dbReference type="Proteomes" id="UP000215355">
    <property type="component" value="Chromosome 1"/>
</dbReference>
<comment type="cofactor">
    <cofactor evidence="17">
        <name>Mg(2+)</name>
        <dbReference type="ChEBI" id="CHEBI:18420"/>
    </cofactor>
</comment>
<reference evidence="22 23" key="1">
    <citation type="submission" date="2017-06" db="EMBL/GenBank/DDBJ databases">
        <authorList>
            <consortium name="Pathogen Informatics"/>
        </authorList>
    </citation>
    <scope>NUCLEOTIDE SEQUENCE [LARGE SCALE GENOMIC DNA]</scope>
    <source>
        <strain evidence="22 23">NCTC12149</strain>
    </source>
</reference>
<organism evidence="22 23">
    <name type="scientific">Sphingobacterium mizutaii</name>
    <dbReference type="NCBI Taxonomy" id="1010"/>
    <lineage>
        <taxon>Bacteria</taxon>
        <taxon>Pseudomonadati</taxon>
        <taxon>Bacteroidota</taxon>
        <taxon>Sphingobacteriia</taxon>
        <taxon>Sphingobacteriales</taxon>
        <taxon>Sphingobacteriaceae</taxon>
        <taxon>Sphingobacterium</taxon>
    </lineage>
</organism>
<comment type="catalytic activity">
    <reaction evidence="1 18 19">
        <text>(6R)-NADHX = (6S)-NADHX</text>
        <dbReference type="Rhea" id="RHEA:32215"/>
        <dbReference type="ChEBI" id="CHEBI:64074"/>
        <dbReference type="ChEBI" id="CHEBI:64075"/>
        <dbReference type="EC" id="5.1.99.6"/>
    </reaction>
</comment>
<feature type="binding site" evidence="18">
    <location>
        <position position="61"/>
    </location>
    <ligand>
        <name>K(+)</name>
        <dbReference type="ChEBI" id="CHEBI:29103"/>
    </ligand>
</feature>
<evidence type="ECO:0000256" key="15">
    <source>
        <dbReference type="ARBA" id="ARBA00048238"/>
    </source>
</evidence>
<dbReference type="InterPro" id="IPR029056">
    <property type="entry name" value="Ribokinase-like"/>
</dbReference>
<dbReference type="GO" id="GO:0005524">
    <property type="term" value="F:ATP binding"/>
    <property type="evidence" value="ECO:0007669"/>
    <property type="project" value="UniProtKB-UniRule"/>
</dbReference>
<feature type="binding site" evidence="17">
    <location>
        <position position="258"/>
    </location>
    <ligand>
        <name>(6S)-NADPHX</name>
        <dbReference type="ChEBI" id="CHEBI:64076"/>
    </ligand>
</feature>
<comment type="catalytic activity">
    <reaction evidence="16 17 19">
        <text>(6S)-NADPHX + ADP = AMP + phosphate + NADPH + H(+)</text>
        <dbReference type="Rhea" id="RHEA:32235"/>
        <dbReference type="ChEBI" id="CHEBI:15378"/>
        <dbReference type="ChEBI" id="CHEBI:43474"/>
        <dbReference type="ChEBI" id="CHEBI:57783"/>
        <dbReference type="ChEBI" id="CHEBI:64076"/>
        <dbReference type="ChEBI" id="CHEBI:456215"/>
        <dbReference type="ChEBI" id="CHEBI:456216"/>
        <dbReference type="EC" id="4.2.1.136"/>
    </reaction>
</comment>
<feature type="binding site" evidence="17">
    <location>
        <begin position="409"/>
        <end position="413"/>
    </location>
    <ligand>
        <name>AMP</name>
        <dbReference type="ChEBI" id="CHEBI:456215"/>
    </ligand>
</feature>
<feature type="binding site" evidence="17">
    <location>
        <position position="439"/>
    </location>
    <ligand>
        <name>(6S)-NADPHX</name>
        <dbReference type="ChEBI" id="CHEBI:64076"/>
    </ligand>
</feature>
<feature type="binding site" evidence="18">
    <location>
        <begin position="126"/>
        <end position="132"/>
    </location>
    <ligand>
        <name>(6S)-NADPHX</name>
        <dbReference type="ChEBI" id="CHEBI:64076"/>
    </ligand>
</feature>
<evidence type="ECO:0000256" key="7">
    <source>
        <dbReference type="ARBA" id="ARBA00022840"/>
    </source>
</evidence>
<evidence type="ECO:0000256" key="4">
    <source>
        <dbReference type="ARBA" id="ARBA00009524"/>
    </source>
</evidence>
<protein>
    <recommendedName>
        <fullName evidence="19">Bifunctional NAD(P)H-hydrate repair enzyme</fullName>
    </recommendedName>
    <alternativeName>
        <fullName evidence="19">Nicotinamide nucleotide repair protein</fullName>
    </alternativeName>
    <domain>
        <recommendedName>
            <fullName evidence="19">ADP-dependent (S)-NAD(P)H-hydrate dehydratase</fullName>
            <ecNumber evidence="19">4.2.1.136</ecNumber>
        </recommendedName>
        <alternativeName>
            <fullName evidence="19">ADP-dependent NAD(P)HX dehydratase</fullName>
        </alternativeName>
    </domain>
    <domain>
        <recommendedName>
            <fullName evidence="19">NAD(P)H-hydrate epimerase</fullName>
            <ecNumber evidence="19">5.1.99.6</ecNumber>
        </recommendedName>
    </domain>
</protein>